<feature type="non-terminal residue" evidence="1">
    <location>
        <position position="70"/>
    </location>
</feature>
<name>A6P313_9FIRM</name>
<accession>A6P313</accession>
<dbReference type="STRING" id="411467.BACCAP_04899"/>
<dbReference type="EMBL" id="AAXG02000065">
    <property type="protein sequence ID" value="EDM97308.1"/>
    <property type="molecule type" value="Genomic_DNA"/>
</dbReference>
<evidence type="ECO:0000313" key="1">
    <source>
        <dbReference type="EMBL" id="EDM97308.1"/>
    </source>
</evidence>
<reference evidence="1 2" key="2">
    <citation type="submission" date="2007-06" db="EMBL/GenBank/DDBJ databases">
        <title>Draft genome sequence of Pseudoflavonifractor capillosus ATCC 29799.</title>
        <authorList>
            <person name="Sudarsanam P."/>
            <person name="Ley R."/>
            <person name="Guruge J."/>
            <person name="Turnbaugh P.J."/>
            <person name="Mahowald M."/>
            <person name="Liep D."/>
            <person name="Gordon J."/>
        </authorList>
    </citation>
    <scope>NUCLEOTIDE SEQUENCE [LARGE SCALE GENOMIC DNA]</scope>
    <source>
        <strain evidence="1 2">ATCC 29799</strain>
    </source>
</reference>
<dbReference type="AlphaFoldDB" id="A6P313"/>
<gene>
    <name evidence="1" type="ORF">BACCAP_04899</name>
</gene>
<evidence type="ECO:0000313" key="2">
    <source>
        <dbReference type="Proteomes" id="UP000003639"/>
    </source>
</evidence>
<sequence length="70" mass="7556">MHRLPCTFFLVGRLAGQFSGSPFELFPDGNTLGLGTLQHAPGIFRKASGDGVGLPALKNSRYCRIHHMAS</sequence>
<proteinExistence type="predicted"/>
<reference evidence="1 2" key="1">
    <citation type="submission" date="2007-04" db="EMBL/GenBank/DDBJ databases">
        <authorList>
            <person name="Fulton L."/>
            <person name="Clifton S."/>
            <person name="Fulton B."/>
            <person name="Xu J."/>
            <person name="Minx P."/>
            <person name="Pepin K.H."/>
            <person name="Johnson M."/>
            <person name="Thiruvilangam P."/>
            <person name="Bhonagiri V."/>
            <person name="Nash W.E."/>
            <person name="Mardis E.R."/>
            <person name="Wilson R.K."/>
        </authorList>
    </citation>
    <scope>NUCLEOTIDE SEQUENCE [LARGE SCALE GENOMIC DNA]</scope>
    <source>
        <strain evidence="1 2">ATCC 29799</strain>
    </source>
</reference>
<protein>
    <submittedName>
        <fullName evidence="1">Uncharacterized protein</fullName>
    </submittedName>
</protein>
<organism evidence="1 2">
    <name type="scientific">Pseudoflavonifractor capillosus ATCC 29799</name>
    <dbReference type="NCBI Taxonomy" id="411467"/>
    <lineage>
        <taxon>Bacteria</taxon>
        <taxon>Bacillati</taxon>
        <taxon>Bacillota</taxon>
        <taxon>Clostridia</taxon>
        <taxon>Eubacteriales</taxon>
        <taxon>Oscillospiraceae</taxon>
        <taxon>Pseudoflavonifractor</taxon>
    </lineage>
</organism>
<dbReference type="Proteomes" id="UP000003639">
    <property type="component" value="Unassembled WGS sequence"/>
</dbReference>
<comment type="caution">
    <text evidence="1">The sequence shown here is derived from an EMBL/GenBank/DDBJ whole genome shotgun (WGS) entry which is preliminary data.</text>
</comment>
<keyword evidence="2" id="KW-1185">Reference proteome</keyword>